<name>T1HPY9_RHOPR</name>
<dbReference type="InParanoid" id="T1HPY9"/>
<dbReference type="Proteomes" id="UP000015103">
    <property type="component" value="Unassembled WGS sequence"/>
</dbReference>
<keyword evidence="2" id="KW-1185">Reference proteome</keyword>
<proteinExistence type="predicted"/>
<dbReference type="VEuPathDB" id="VectorBase:RPRC006113"/>
<evidence type="ECO:0000313" key="1">
    <source>
        <dbReference type="EnsemblMetazoa" id="RPRC006113-PA"/>
    </source>
</evidence>
<reference evidence="1" key="1">
    <citation type="submission" date="2015-05" db="UniProtKB">
        <authorList>
            <consortium name="EnsemblMetazoa"/>
        </authorList>
    </citation>
    <scope>IDENTIFICATION</scope>
</reference>
<dbReference type="EMBL" id="ACPB03025279">
    <property type="status" value="NOT_ANNOTATED_CDS"/>
    <property type="molecule type" value="Genomic_DNA"/>
</dbReference>
<evidence type="ECO:0000313" key="2">
    <source>
        <dbReference type="Proteomes" id="UP000015103"/>
    </source>
</evidence>
<dbReference type="HOGENOM" id="CLU_1416771_0_0_1"/>
<organism evidence="1 2">
    <name type="scientific">Rhodnius prolixus</name>
    <name type="common">Triatomid bug</name>
    <dbReference type="NCBI Taxonomy" id="13249"/>
    <lineage>
        <taxon>Eukaryota</taxon>
        <taxon>Metazoa</taxon>
        <taxon>Ecdysozoa</taxon>
        <taxon>Arthropoda</taxon>
        <taxon>Hexapoda</taxon>
        <taxon>Insecta</taxon>
        <taxon>Pterygota</taxon>
        <taxon>Neoptera</taxon>
        <taxon>Paraneoptera</taxon>
        <taxon>Hemiptera</taxon>
        <taxon>Heteroptera</taxon>
        <taxon>Panheteroptera</taxon>
        <taxon>Cimicomorpha</taxon>
        <taxon>Reduviidae</taxon>
        <taxon>Triatominae</taxon>
        <taxon>Rhodnius</taxon>
    </lineage>
</organism>
<accession>T1HPY9</accession>
<dbReference type="EnsemblMetazoa" id="RPRC006113-RA">
    <property type="protein sequence ID" value="RPRC006113-PA"/>
    <property type="gene ID" value="RPRC006113"/>
</dbReference>
<protein>
    <submittedName>
        <fullName evidence="1">Uncharacterized protein</fullName>
    </submittedName>
</protein>
<dbReference type="AlphaFoldDB" id="T1HPY9"/>
<dbReference type="EMBL" id="ACPB03025278">
    <property type="status" value="NOT_ANNOTATED_CDS"/>
    <property type="molecule type" value="Genomic_DNA"/>
</dbReference>
<sequence length="192" mass="19334">MDTIENRARLLISLAFFVEAILSVPIGGEEMSYGVAKVMKRSPGGDDPISALVGPLVGTVGGLLEPLGSVLGDVGGTVAMGIVGCGLRGAYCGNDPAVNQLLISLAFFVEAILSVPIGGEEMSYGVAKVMKRSPQLGTVLGPLISATTGLVDPLLTATTGLVDPLLTATTGLVDPLVTGLGSTVGSLLSILK</sequence>